<feature type="region of interest" description="Disordered" evidence="2">
    <location>
        <begin position="1"/>
        <end position="36"/>
    </location>
</feature>
<gene>
    <name evidence="5" type="ORF">CUD01_21580</name>
</gene>
<dbReference type="Pfam" id="PF14257">
    <property type="entry name" value="DUF4349"/>
    <property type="match status" value="1"/>
</dbReference>
<keyword evidence="3" id="KW-0472">Membrane</keyword>
<keyword evidence="3" id="KW-1133">Transmembrane helix</keyword>
<evidence type="ECO:0000313" key="5">
    <source>
        <dbReference type="EMBL" id="GEA81714.1"/>
    </source>
</evidence>
<dbReference type="InterPro" id="IPR025645">
    <property type="entry name" value="DUF4349"/>
</dbReference>
<keyword evidence="3" id="KW-0812">Transmembrane</keyword>
<comment type="caution">
    <text evidence="5">The sequence shown here is derived from an EMBL/GenBank/DDBJ whole genome shotgun (WGS) entry which is preliminary data.</text>
</comment>
<evidence type="ECO:0000256" key="1">
    <source>
        <dbReference type="SAM" id="Coils"/>
    </source>
</evidence>
<name>A0A4Y3KEB1_CELUD</name>
<evidence type="ECO:0000313" key="6">
    <source>
        <dbReference type="Proteomes" id="UP000315842"/>
    </source>
</evidence>
<accession>A0A4Y3KEB1</accession>
<dbReference type="Proteomes" id="UP000315842">
    <property type="component" value="Unassembled WGS sequence"/>
</dbReference>
<organism evidence="5 6">
    <name type="scientific">Cellulomonas uda</name>
    <dbReference type="NCBI Taxonomy" id="1714"/>
    <lineage>
        <taxon>Bacteria</taxon>
        <taxon>Bacillati</taxon>
        <taxon>Actinomycetota</taxon>
        <taxon>Actinomycetes</taxon>
        <taxon>Micrococcales</taxon>
        <taxon>Cellulomonadaceae</taxon>
        <taxon>Cellulomonas</taxon>
    </lineage>
</organism>
<evidence type="ECO:0000256" key="3">
    <source>
        <dbReference type="SAM" id="Phobius"/>
    </source>
</evidence>
<sequence length="426" mass="43592">MASRMSAHEADVAGSTRRPSIVHTSDTGTSDPFDATVRPVLTPVNQVRGRSHCAVTRASCRRSDDDPASGSSRLRHILGEPARTRRPVPSVGGMTTNLLRQRTPRPARRPAGALLGLLVAGVLLAGCSQDADSAVSPADDTVGGAVGGAVDVSAAHADEGGSGQDAGGEAAARDDARMVVQTGSVHVEAEDPIAAARAVAADVDRRGGRVESRSESAASADGTATAVLVVRVPATSVTATIEELGRIGEVTAVDLQADDVTGTAQDLDARIHALELSVQRMEALMSSAGTTKDLLEAESALSERQAELESLQSQRARLADQVALSTIEVVVSGPGVLPVQTQEEDGTFLTGLASGWEALVTTVGVVMVVLGALLPWLALAGVVALVVMAVRRRRRPAPAEPAAPEPVVVGARSGSDEGGVRPGDDG</sequence>
<feature type="region of interest" description="Disordered" evidence="2">
    <location>
        <begin position="395"/>
        <end position="426"/>
    </location>
</feature>
<keyword evidence="1" id="KW-0175">Coiled coil</keyword>
<dbReference type="EMBL" id="BJLP01000036">
    <property type="protein sequence ID" value="GEA81714.1"/>
    <property type="molecule type" value="Genomic_DNA"/>
</dbReference>
<feature type="coiled-coil region" evidence="1">
    <location>
        <begin position="264"/>
        <end position="321"/>
    </location>
</feature>
<feature type="domain" description="DUF4349" evidence="4">
    <location>
        <begin position="177"/>
        <end position="387"/>
    </location>
</feature>
<feature type="compositionally biased region" description="Basic and acidic residues" evidence="2">
    <location>
        <begin position="414"/>
        <end position="426"/>
    </location>
</feature>
<feature type="compositionally biased region" description="Basic and acidic residues" evidence="2">
    <location>
        <begin position="1"/>
        <end position="11"/>
    </location>
</feature>
<keyword evidence="6" id="KW-1185">Reference proteome</keyword>
<evidence type="ECO:0000259" key="4">
    <source>
        <dbReference type="Pfam" id="PF14257"/>
    </source>
</evidence>
<dbReference type="AlphaFoldDB" id="A0A4Y3KEB1"/>
<protein>
    <recommendedName>
        <fullName evidence="4">DUF4349 domain-containing protein</fullName>
    </recommendedName>
</protein>
<reference evidence="5 6" key="1">
    <citation type="submission" date="2019-06" db="EMBL/GenBank/DDBJ databases">
        <title>Whole genome shotgun sequence of Cellulomonas uda NBRC 3747.</title>
        <authorList>
            <person name="Hosoyama A."/>
            <person name="Uohara A."/>
            <person name="Ohji S."/>
            <person name="Ichikawa N."/>
        </authorList>
    </citation>
    <scope>NUCLEOTIDE SEQUENCE [LARGE SCALE GENOMIC DNA]</scope>
    <source>
        <strain evidence="5 6">NBRC 3747</strain>
    </source>
</reference>
<evidence type="ECO:0000256" key="2">
    <source>
        <dbReference type="SAM" id="MobiDB-lite"/>
    </source>
</evidence>
<proteinExistence type="predicted"/>
<feature type="transmembrane region" description="Helical" evidence="3">
    <location>
        <begin position="363"/>
        <end position="390"/>
    </location>
</feature>